<proteinExistence type="predicted"/>
<dbReference type="SUPFAM" id="SSF55608">
    <property type="entry name" value="Homing endonucleases"/>
    <property type="match status" value="1"/>
</dbReference>
<evidence type="ECO:0000313" key="3">
    <source>
        <dbReference type="Proteomes" id="UP000013085"/>
    </source>
</evidence>
<dbReference type="GO" id="GO:0004519">
    <property type="term" value="F:endonuclease activity"/>
    <property type="evidence" value="ECO:0007669"/>
    <property type="project" value="InterPro"/>
</dbReference>
<dbReference type="AlphaFoldDB" id="A0A0E2H7J0"/>
<dbReference type="InterPro" id="IPR004860">
    <property type="entry name" value="LAGLIDADG_dom"/>
</dbReference>
<evidence type="ECO:0000259" key="1">
    <source>
        <dbReference type="PROSITE" id="PS50819"/>
    </source>
</evidence>
<dbReference type="Pfam" id="PF14528">
    <property type="entry name" value="LAGLIDADG_3"/>
    <property type="match status" value="1"/>
</dbReference>
<dbReference type="SUPFAM" id="SSF51294">
    <property type="entry name" value="Hedgehog/intein (Hint) domain"/>
    <property type="match status" value="1"/>
</dbReference>
<feature type="domain" description="DOD-type homing endonuclease" evidence="1">
    <location>
        <begin position="268"/>
        <end position="407"/>
    </location>
</feature>
<name>A0A0E2H7J0_9FIRM</name>
<dbReference type="InterPro" id="IPR036844">
    <property type="entry name" value="Hint_dom_sf"/>
</dbReference>
<comment type="caution">
    <text evidence="2">The sequence shown here is derived from an EMBL/GenBank/DDBJ whole genome shotgun (WGS) entry which is preliminary data.</text>
</comment>
<sequence>MNFQEHRELIKKLKRQITEPPSLDILQLLLSELQYTMQDNPDLGADERKYVFSYSGFIKRWSLQRLQQTLDPQWDKLYWDTMLFEARNRVVDSYLIYLEKNRDPEDKFYEPRRKQFLKMGFTQALQDLIDDEIDILSISTVPGSGKEQPLYSKVLTPNGFIQMGEVTVGTVVLTPCGDTARVTGVFPQGIKDVYRVYFNDGTHADCGLEHLWKVQNRNDRRTGKERVIPLKDILNSVRIGTDSRKNYSINYVEKLNFELCQKDIDPYVLGVLLGDGALEKGARITNAETDIIEKVSSRLKSGERLSCQSTKGVDYGIVNTHRVTDEKGHLVKSNTVAALENYGLLGKKSIEKFIPEEYMKGSFEERIELLRGILDADGYVASGYIEYSTSSKQLGEDVVSLVRSLGGYATVRKKCPSYTYNGEKKYGKYSYRIVIQFPKDIVPVSSEKHLKKLHVKRKNLKKYIEKIEYIGKFPCQCIMIDHKDHLYITDDYIVTHNTTLGEMFISGFMGWFPDLCNLFSSHSGHVTRMVYQVVCNIIGIGLKPGQIPEYTWREIFPDVEVESNNANEQEINLGKFKPFKTLTCRALGASQTGVTRCEGILYCDDLCSGIEMALSKIRLDKLWTMYSTDLKTRKKKGKRGRKCKELHIATRWSVWDVIGRIKTIYQSNKRCRFISVPDIDPATGESNFDYDYGVGFDVEYFEDIEKSLDDITYKCLYKNEPVEREGILYNPDMLRRYYGELPPKEPDAIWAFCDTKDTGTDYNCLGVFYQYGEDYYLHDVVFQSIDPYLLDDLNADCLVRNDVQIAVFESNKEGSRTGDKVQEKVKEKGGRTSIEKRFTTTNKETKIIVNSPWVIQHVLFKHPDCYEVKSDYGQFMSWLCAYSQLAKNPHDDAPDMVAMLAVYRSGGGVASAKPMSRPF</sequence>
<dbReference type="RefSeq" id="WP_002593697.1">
    <property type="nucleotide sequence ID" value="NZ_KB850979.1"/>
</dbReference>
<reference evidence="2 3" key="1">
    <citation type="submission" date="2013-01" db="EMBL/GenBank/DDBJ databases">
        <title>The Genome Sequence of Clostridium clostridioforme 90A8.</title>
        <authorList>
            <consortium name="The Broad Institute Genome Sequencing Platform"/>
            <person name="Earl A."/>
            <person name="Ward D."/>
            <person name="Feldgarden M."/>
            <person name="Gevers D."/>
            <person name="Courvalin P."/>
            <person name="Lambert T."/>
            <person name="Walker B."/>
            <person name="Young S.K."/>
            <person name="Zeng Q."/>
            <person name="Gargeya S."/>
            <person name="Fitzgerald M."/>
            <person name="Haas B."/>
            <person name="Abouelleil A."/>
            <person name="Alvarado L."/>
            <person name="Arachchi H.M."/>
            <person name="Berlin A.M."/>
            <person name="Chapman S.B."/>
            <person name="Dewar J."/>
            <person name="Goldberg J."/>
            <person name="Griggs A."/>
            <person name="Gujja S."/>
            <person name="Hansen M."/>
            <person name="Howarth C."/>
            <person name="Imamovic A."/>
            <person name="Larimer J."/>
            <person name="McCowan C."/>
            <person name="Murphy C."/>
            <person name="Neiman D."/>
            <person name="Pearson M."/>
            <person name="Priest M."/>
            <person name="Roberts A."/>
            <person name="Saif S."/>
            <person name="Shea T."/>
            <person name="Sisk P."/>
            <person name="Sykes S."/>
            <person name="Wortman J."/>
            <person name="Nusbaum C."/>
            <person name="Birren B."/>
        </authorList>
    </citation>
    <scope>NUCLEOTIDE SEQUENCE [LARGE SCALE GENOMIC DNA]</scope>
    <source>
        <strain evidence="2 3">90A8</strain>
    </source>
</reference>
<accession>A0A0E2H7J0</accession>
<dbReference type="InterPro" id="IPR004042">
    <property type="entry name" value="Intein_endonuc_central"/>
</dbReference>
<dbReference type="Gene3D" id="3.10.28.10">
    <property type="entry name" value="Homing endonucleases"/>
    <property type="match status" value="1"/>
</dbReference>
<dbReference type="InterPro" id="IPR027434">
    <property type="entry name" value="Homing_endonucl"/>
</dbReference>
<dbReference type="EMBL" id="AGYR01000039">
    <property type="protein sequence ID" value="ENZ12468.1"/>
    <property type="molecule type" value="Genomic_DNA"/>
</dbReference>
<protein>
    <recommendedName>
        <fullName evidence="1">DOD-type homing endonuclease domain-containing protein</fullName>
    </recommendedName>
</protein>
<dbReference type="PATRIC" id="fig|999408.3.peg.3864"/>
<organism evidence="2 3">
    <name type="scientific">[Clostridium] clostridioforme 90A8</name>
    <dbReference type="NCBI Taxonomy" id="999408"/>
    <lineage>
        <taxon>Bacteria</taxon>
        <taxon>Bacillati</taxon>
        <taxon>Bacillota</taxon>
        <taxon>Clostridia</taxon>
        <taxon>Lachnospirales</taxon>
        <taxon>Lachnospiraceae</taxon>
        <taxon>Enterocloster</taxon>
    </lineage>
</organism>
<dbReference type="PROSITE" id="PS50819">
    <property type="entry name" value="INTEIN_ENDONUCLEASE"/>
    <property type="match status" value="1"/>
</dbReference>
<dbReference type="Proteomes" id="UP000013085">
    <property type="component" value="Unassembled WGS sequence"/>
</dbReference>
<dbReference type="HOGENOM" id="CLU_315615_0_0_9"/>
<evidence type="ECO:0000313" key="2">
    <source>
        <dbReference type="EMBL" id="ENZ12468.1"/>
    </source>
</evidence>
<gene>
    <name evidence="2" type="ORF">HMPREF1090_03599</name>
</gene>